<accession>L1NIG8</accession>
<comment type="catalytic activity">
    <reaction evidence="5">
        <text>dimethylallyl diphosphate + 2 oxidized [2Fe-2S]-[ferredoxin] + H2O = (2E)-4-hydroxy-3-methylbut-2-enyl diphosphate + 2 reduced [2Fe-2S]-[ferredoxin] + 2 H(+)</text>
        <dbReference type="Rhea" id="RHEA:24825"/>
        <dbReference type="Rhea" id="RHEA-COMP:10000"/>
        <dbReference type="Rhea" id="RHEA-COMP:10001"/>
        <dbReference type="ChEBI" id="CHEBI:15377"/>
        <dbReference type="ChEBI" id="CHEBI:15378"/>
        <dbReference type="ChEBI" id="CHEBI:33737"/>
        <dbReference type="ChEBI" id="CHEBI:33738"/>
        <dbReference type="ChEBI" id="CHEBI:57623"/>
        <dbReference type="ChEBI" id="CHEBI:128753"/>
        <dbReference type="EC" id="1.17.7.4"/>
    </reaction>
</comment>
<dbReference type="Pfam" id="PF02401">
    <property type="entry name" value="LYTB"/>
    <property type="match status" value="1"/>
</dbReference>
<dbReference type="Gene3D" id="3.40.1010.20">
    <property type="entry name" value="4-hydroxy-3-methylbut-2-enyl diphosphate reductase, catalytic domain"/>
    <property type="match status" value="2"/>
</dbReference>
<feature type="binding site" evidence="5">
    <location>
        <position position="230"/>
    </location>
    <ligand>
        <name>(2E)-4-hydroxy-3-methylbut-2-enyl diphosphate</name>
        <dbReference type="ChEBI" id="CHEBI:128753"/>
    </ligand>
</feature>
<gene>
    <name evidence="5" type="primary">ispH</name>
    <name evidence="6" type="ORF">HMPREF9134_00169</name>
</gene>
<evidence type="ECO:0000313" key="7">
    <source>
        <dbReference type="Proteomes" id="UP000010408"/>
    </source>
</evidence>
<protein>
    <recommendedName>
        <fullName evidence="5">4-hydroxy-3-methylbut-2-enyl diphosphate reductase</fullName>
        <shortName evidence="5">HMBPP reductase</shortName>
        <ecNumber evidence="5">1.17.7.4</ecNumber>
    </recommendedName>
</protein>
<feature type="binding site" evidence="5">
    <location>
        <position position="43"/>
    </location>
    <ligand>
        <name>isopentenyl diphosphate</name>
        <dbReference type="ChEBI" id="CHEBI:128769"/>
    </ligand>
</feature>
<feature type="binding site" evidence="5">
    <location>
        <position position="77"/>
    </location>
    <ligand>
        <name>(2E)-4-hydroxy-3-methylbut-2-enyl diphosphate</name>
        <dbReference type="ChEBI" id="CHEBI:128753"/>
    </ligand>
</feature>
<feature type="binding site" evidence="5">
    <location>
        <position position="229"/>
    </location>
    <ligand>
        <name>(2E)-4-hydroxy-3-methylbut-2-enyl diphosphate</name>
        <dbReference type="ChEBI" id="CHEBI:128753"/>
    </ligand>
</feature>
<feature type="binding site" evidence="5">
    <location>
        <position position="169"/>
    </location>
    <ligand>
        <name>(2E)-4-hydroxy-3-methylbut-2-enyl diphosphate</name>
        <dbReference type="ChEBI" id="CHEBI:128753"/>
    </ligand>
</feature>
<dbReference type="PANTHER" id="PTHR30426:SF0">
    <property type="entry name" value="4-HYDROXY-3-METHYLBUT-2-ENYL DIPHOSPHATE REDUCTASE"/>
    <property type="match status" value="1"/>
</dbReference>
<feature type="binding site" evidence="5">
    <location>
        <position position="131"/>
    </location>
    <ligand>
        <name>isopentenyl diphosphate</name>
        <dbReference type="ChEBI" id="CHEBI:128769"/>
    </ligand>
</feature>
<feature type="binding site" evidence="5">
    <location>
        <position position="43"/>
    </location>
    <ligand>
        <name>dimethylallyl diphosphate</name>
        <dbReference type="ChEBI" id="CHEBI:57623"/>
    </ligand>
</feature>
<feature type="binding site" evidence="5">
    <location>
        <position position="273"/>
    </location>
    <ligand>
        <name>(2E)-4-hydroxy-3-methylbut-2-enyl diphosphate</name>
        <dbReference type="ChEBI" id="CHEBI:128753"/>
    </ligand>
</feature>
<dbReference type="EMBL" id="AMEQ01000005">
    <property type="protein sequence ID" value="EKY03065.1"/>
    <property type="molecule type" value="Genomic_DNA"/>
</dbReference>
<evidence type="ECO:0000256" key="4">
    <source>
        <dbReference type="ARBA" id="ARBA00023014"/>
    </source>
</evidence>
<sequence length="298" mass="33290">MFPTIEIDQQSGFCFGVINAVKHAERELEKSSEELYCLGDIVHNNQEVERLEAKGMQTIDYEAFKKLEGKRVLFRAHGEAPVIYQLARERNIELVDATCPVVLALQKKVRRKFAELEPLGGQIVIYGKKGHAEVNGLVGQTDGKAIVVQSPEDIEQIDFTRPIALFSQTTQSLTGFHELIQTLSSRMIGGASFDYQDSICRQVSNRMPHIQEFSSQHELTLFVAGSKSSNGKVLFGYCQKGNERSHFVSSPDDVLLEMLTPLPKSIGICGATSTPMWQMEEVATRVRQLLGMPEPTEE</sequence>
<dbReference type="GO" id="GO:0046872">
    <property type="term" value="F:metal ion binding"/>
    <property type="evidence" value="ECO:0007669"/>
    <property type="project" value="UniProtKB-KW"/>
</dbReference>
<feature type="binding site" evidence="5">
    <location>
        <position position="228"/>
    </location>
    <ligand>
        <name>dimethylallyl diphosphate</name>
        <dbReference type="ChEBI" id="CHEBI:57623"/>
    </ligand>
</feature>
<feature type="binding site" evidence="5">
    <location>
        <position position="229"/>
    </location>
    <ligand>
        <name>dimethylallyl diphosphate</name>
        <dbReference type="ChEBI" id="CHEBI:57623"/>
    </ligand>
</feature>
<evidence type="ECO:0000256" key="1">
    <source>
        <dbReference type="ARBA" id="ARBA00022485"/>
    </source>
</evidence>
<feature type="binding site" evidence="5">
    <location>
        <position position="14"/>
    </location>
    <ligand>
        <name>[4Fe-4S] cluster</name>
        <dbReference type="ChEBI" id="CHEBI:49883"/>
    </ligand>
</feature>
<dbReference type="RefSeq" id="WP_005468292.1">
    <property type="nucleotide sequence ID" value="NZ_KB291038.1"/>
</dbReference>
<feature type="binding site" evidence="5">
    <location>
        <position position="77"/>
    </location>
    <ligand>
        <name>isopentenyl diphosphate</name>
        <dbReference type="ChEBI" id="CHEBI:128769"/>
    </ligand>
</feature>
<keyword evidence="1 5" id="KW-0004">4Fe-4S</keyword>
<feature type="binding site" evidence="5">
    <location>
        <position position="230"/>
    </location>
    <ligand>
        <name>dimethylallyl diphosphate</name>
        <dbReference type="ChEBI" id="CHEBI:57623"/>
    </ligand>
</feature>
<comment type="cofactor">
    <cofactor evidence="5">
        <name>[4Fe-4S] cluster</name>
        <dbReference type="ChEBI" id="CHEBI:49883"/>
    </cofactor>
    <text evidence="5">Binds 1 [4Fe-4S] cluster per subunit.</text>
</comment>
<feature type="binding site" evidence="5">
    <location>
        <position position="131"/>
    </location>
    <ligand>
        <name>(2E)-4-hydroxy-3-methylbut-2-enyl diphosphate</name>
        <dbReference type="ChEBI" id="CHEBI:128753"/>
    </ligand>
</feature>
<feature type="binding site" evidence="5">
    <location>
        <position position="131"/>
    </location>
    <ligand>
        <name>dimethylallyl diphosphate</name>
        <dbReference type="ChEBI" id="CHEBI:57623"/>
    </ligand>
</feature>
<dbReference type="Gene3D" id="3.40.50.11270">
    <property type="match status" value="1"/>
</dbReference>
<dbReference type="GO" id="GO:0019288">
    <property type="term" value="P:isopentenyl diphosphate biosynthetic process, methylerythritol 4-phosphate pathway"/>
    <property type="evidence" value="ECO:0007669"/>
    <property type="project" value="UniProtKB-UniRule"/>
</dbReference>
<comment type="pathway">
    <text evidence="5">Isoprenoid biosynthesis; dimethylallyl diphosphate biosynthesis; dimethylallyl diphosphate from (2E)-4-hydroxy-3-methylbutenyl diphosphate: step 1/1.</text>
</comment>
<organism evidence="6 7">
    <name type="scientific">Porphyromonas catoniae F0037</name>
    <dbReference type="NCBI Taxonomy" id="1127696"/>
    <lineage>
        <taxon>Bacteria</taxon>
        <taxon>Pseudomonadati</taxon>
        <taxon>Bacteroidota</taxon>
        <taxon>Bacteroidia</taxon>
        <taxon>Bacteroidales</taxon>
        <taxon>Porphyromonadaceae</taxon>
        <taxon>Porphyromonas</taxon>
    </lineage>
</organism>
<feature type="binding site" evidence="5">
    <location>
        <position position="99"/>
    </location>
    <ligand>
        <name>[4Fe-4S] cluster</name>
        <dbReference type="ChEBI" id="CHEBI:49883"/>
    </ligand>
</feature>
<evidence type="ECO:0000313" key="6">
    <source>
        <dbReference type="EMBL" id="EKY03065.1"/>
    </source>
</evidence>
<dbReference type="STRING" id="1127696.HMPREF9134_00169"/>
<keyword evidence="5" id="KW-0560">Oxidoreductase</keyword>
<dbReference type="HAMAP" id="MF_00191">
    <property type="entry name" value="IspH"/>
    <property type="match status" value="1"/>
</dbReference>
<feature type="active site" description="Proton donor" evidence="5">
    <location>
        <position position="133"/>
    </location>
</feature>
<feature type="binding site" evidence="5">
    <location>
        <position position="273"/>
    </location>
    <ligand>
        <name>isopentenyl diphosphate</name>
        <dbReference type="ChEBI" id="CHEBI:128769"/>
    </ligand>
</feature>
<comment type="pathway">
    <text evidence="5">Isoprenoid biosynthesis; isopentenyl diphosphate biosynthesis via DXP pathway; isopentenyl diphosphate from 1-deoxy-D-xylulose 5-phosphate: step 6/6.</text>
</comment>
<dbReference type="NCBIfam" id="TIGR00216">
    <property type="entry name" value="ispH_lytB"/>
    <property type="match status" value="1"/>
</dbReference>
<dbReference type="NCBIfam" id="NF002187">
    <property type="entry name" value="PRK01045.1-1"/>
    <property type="match status" value="1"/>
</dbReference>
<dbReference type="GO" id="GO:0050992">
    <property type="term" value="P:dimethylallyl diphosphate biosynthetic process"/>
    <property type="evidence" value="ECO:0007669"/>
    <property type="project" value="UniProtKB-UniRule"/>
</dbReference>
<proteinExistence type="inferred from homology"/>
<dbReference type="GO" id="GO:0016114">
    <property type="term" value="P:terpenoid biosynthetic process"/>
    <property type="evidence" value="ECO:0007669"/>
    <property type="project" value="UniProtKB-UniRule"/>
</dbReference>
<feature type="binding site" evidence="5">
    <location>
        <position position="228"/>
    </location>
    <ligand>
        <name>isopentenyl diphosphate</name>
        <dbReference type="ChEBI" id="CHEBI:128769"/>
    </ligand>
</feature>
<dbReference type="GO" id="GO:0051539">
    <property type="term" value="F:4 iron, 4 sulfur cluster binding"/>
    <property type="evidence" value="ECO:0007669"/>
    <property type="project" value="UniProtKB-UniRule"/>
</dbReference>
<comment type="similarity">
    <text evidence="5">Belongs to the IspH family.</text>
</comment>
<keyword evidence="3 5" id="KW-0408">Iron</keyword>
<dbReference type="PANTHER" id="PTHR30426">
    <property type="entry name" value="4-HYDROXY-3-METHYLBUT-2-ENYL DIPHOSPHATE REDUCTASE"/>
    <property type="match status" value="1"/>
</dbReference>
<dbReference type="UniPathway" id="UPA00059">
    <property type="reaction ID" value="UER00105"/>
</dbReference>
<evidence type="ECO:0000256" key="3">
    <source>
        <dbReference type="ARBA" id="ARBA00023004"/>
    </source>
</evidence>
<dbReference type="EC" id="1.17.7.4" evidence="5"/>
<feature type="binding site" evidence="5">
    <location>
        <position position="230"/>
    </location>
    <ligand>
        <name>isopentenyl diphosphate</name>
        <dbReference type="ChEBI" id="CHEBI:128769"/>
    </ligand>
</feature>
<keyword evidence="4 5" id="KW-0411">Iron-sulfur</keyword>
<keyword evidence="2 5" id="KW-0479">Metal-binding</keyword>
<feature type="binding site" evidence="5">
    <location>
        <position position="228"/>
    </location>
    <ligand>
        <name>(2E)-4-hydroxy-3-methylbut-2-enyl diphosphate</name>
        <dbReference type="ChEBI" id="CHEBI:128753"/>
    </ligand>
</feature>
<dbReference type="AlphaFoldDB" id="L1NIG8"/>
<dbReference type="HOGENOM" id="CLU_027486_0_1_10"/>
<dbReference type="Proteomes" id="UP000010408">
    <property type="component" value="Unassembled WGS sequence"/>
</dbReference>
<dbReference type="UniPathway" id="UPA00056">
    <property type="reaction ID" value="UER00097"/>
</dbReference>
<feature type="binding site" evidence="5">
    <location>
        <position position="229"/>
    </location>
    <ligand>
        <name>isopentenyl diphosphate</name>
        <dbReference type="ChEBI" id="CHEBI:128769"/>
    </ligand>
</feature>
<reference evidence="6 7" key="1">
    <citation type="submission" date="2012-05" db="EMBL/GenBank/DDBJ databases">
        <authorList>
            <person name="Weinstock G."/>
            <person name="Sodergren E."/>
            <person name="Lobos E.A."/>
            <person name="Fulton L."/>
            <person name="Fulton R."/>
            <person name="Courtney L."/>
            <person name="Fronick C."/>
            <person name="O'Laughlin M."/>
            <person name="Godfrey J."/>
            <person name="Wilson R.M."/>
            <person name="Miner T."/>
            <person name="Farmer C."/>
            <person name="Delehaunty K."/>
            <person name="Cordes M."/>
            <person name="Minx P."/>
            <person name="Tomlinson C."/>
            <person name="Chen J."/>
            <person name="Wollam A."/>
            <person name="Pepin K.H."/>
            <person name="Bhonagiri V."/>
            <person name="Zhang X."/>
            <person name="Suruliraj S."/>
            <person name="Warren W."/>
            <person name="Mitreva M."/>
            <person name="Mardis E.R."/>
            <person name="Wilson R.K."/>
        </authorList>
    </citation>
    <scope>NUCLEOTIDE SEQUENCE [LARGE SCALE GENOMIC DNA]</scope>
    <source>
        <strain evidence="6 7">F0037</strain>
    </source>
</reference>
<dbReference type="eggNOG" id="COG0761">
    <property type="taxonomic scope" value="Bacteria"/>
</dbReference>
<dbReference type="CDD" id="cd13944">
    <property type="entry name" value="lytB_ispH"/>
    <property type="match status" value="1"/>
</dbReference>
<feature type="binding site" evidence="5">
    <location>
        <position position="200"/>
    </location>
    <ligand>
        <name>[4Fe-4S] cluster</name>
        <dbReference type="ChEBI" id="CHEBI:49883"/>
    </ligand>
</feature>
<keyword evidence="5" id="KW-0414">Isoprene biosynthesis</keyword>
<evidence type="ECO:0000256" key="5">
    <source>
        <dbReference type="HAMAP-Rule" id="MF_00191"/>
    </source>
</evidence>
<dbReference type="PATRIC" id="fig|1127696.3.peg.143"/>
<name>L1NIG8_9PORP</name>
<comment type="catalytic activity">
    <reaction evidence="5">
        <text>isopentenyl diphosphate + 2 oxidized [2Fe-2S]-[ferredoxin] + H2O = (2E)-4-hydroxy-3-methylbut-2-enyl diphosphate + 2 reduced [2Fe-2S]-[ferredoxin] + 2 H(+)</text>
        <dbReference type="Rhea" id="RHEA:24488"/>
        <dbReference type="Rhea" id="RHEA-COMP:10000"/>
        <dbReference type="Rhea" id="RHEA-COMP:10001"/>
        <dbReference type="ChEBI" id="CHEBI:15377"/>
        <dbReference type="ChEBI" id="CHEBI:15378"/>
        <dbReference type="ChEBI" id="CHEBI:33737"/>
        <dbReference type="ChEBI" id="CHEBI:33738"/>
        <dbReference type="ChEBI" id="CHEBI:128753"/>
        <dbReference type="ChEBI" id="CHEBI:128769"/>
        <dbReference type="EC" id="1.17.7.4"/>
    </reaction>
</comment>
<evidence type="ECO:0000256" key="2">
    <source>
        <dbReference type="ARBA" id="ARBA00022723"/>
    </source>
</evidence>
<dbReference type="InterPro" id="IPR003451">
    <property type="entry name" value="LytB/IspH"/>
</dbReference>
<dbReference type="GO" id="GO:0051745">
    <property type="term" value="F:4-hydroxy-3-methylbut-2-enyl diphosphate reductase activity"/>
    <property type="evidence" value="ECO:0007669"/>
    <property type="project" value="UniProtKB-UniRule"/>
</dbReference>
<feature type="binding site" evidence="5">
    <location>
        <position position="43"/>
    </location>
    <ligand>
        <name>(2E)-4-hydroxy-3-methylbut-2-enyl diphosphate</name>
        <dbReference type="ChEBI" id="CHEBI:128753"/>
    </ligand>
</feature>
<feature type="binding site" evidence="5">
    <location>
        <position position="77"/>
    </location>
    <ligand>
        <name>dimethylallyl diphosphate</name>
        <dbReference type="ChEBI" id="CHEBI:57623"/>
    </ligand>
</feature>
<comment type="function">
    <text evidence="5">Catalyzes the conversion of 1-hydroxy-2-methyl-2-(E)-butenyl 4-diphosphate (HMBPP) into a mixture of isopentenyl diphosphate (IPP) and dimethylallyl diphosphate (DMAPP). Acts in the terminal step of the DOXP/MEP pathway for isoprenoid precursor biosynthesis.</text>
</comment>
<comment type="caution">
    <text evidence="6">The sequence shown here is derived from an EMBL/GenBank/DDBJ whole genome shotgun (WGS) entry which is preliminary data.</text>
</comment>
<feature type="binding site" evidence="5">
    <location>
        <position position="273"/>
    </location>
    <ligand>
        <name>dimethylallyl diphosphate</name>
        <dbReference type="ChEBI" id="CHEBI:57623"/>
    </ligand>
</feature>